<keyword evidence="2" id="KW-1185">Reference proteome</keyword>
<dbReference type="EMBL" id="CM042009">
    <property type="protein sequence ID" value="KAI3792123.1"/>
    <property type="molecule type" value="Genomic_DNA"/>
</dbReference>
<evidence type="ECO:0000313" key="2">
    <source>
        <dbReference type="Proteomes" id="UP001055811"/>
    </source>
</evidence>
<reference evidence="2" key="1">
    <citation type="journal article" date="2022" name="Mol. Ecol. Resour.">
        <title>The genomes of chicory, endive, great burdock and yacon provide insights into Asteraceae palaeo-polyploidization history and plant inulin production.</title>
        <authorList>
            <person name="Fan W."/>
            <person name="Wang S."/>
            <person name="Wang H."/>
            <person name="Wang A."/>
            <person name="Jiang F."/>
            <person name="Liu H."/>
            <person name="Zhao H."/>
            <person name="Xu D."/>
            <person name="Zhang Y."/>
        </authorList>
    </citation>
    <scope>NUCLEOTIDE SEQUENCE [LARGE SCALE GENOMIC DNA]</scope>
    <source>
        <strain evidence="2">cv. Punajuju</strain>
    </source>
</reference>
<organism evidence="1 2">
    <name type="scientific">Cichorium intybus</name>
    <name type="common">Chicory</name>
    <dbReference type="NCBI Taxonomy" id="13427"/>
    <lineage>
        <taxon>Eukaryota</taxon>
        <taxon>Viridiplantae</taxon>
        <taxon>Streptophyta</taxon>
        <taxon>Embryophyta</taxon>
        <taxon>Tracheophyta</taxon>
        <taxon>Spermatophyta</taxon>
        <taxon>Magnoliopsida</taxon>
        <taxon>eudicotyledons</taxon>
        <taxon>Gunneridae</taxon>
        <taxon>Pentapetalae</taxon>
        <taxon>asterids</taxon>
        <taxon>campanulids</taxon>
        <taxon>Asterales</taxon>
        <taxon>Asteraceae</taxon>
        <taxon>Cichorioideae</taxon>
        <taxon>Cichorieae</taxon>
        <taxon>Cichoriinae</taxon>
        <taxon>Cichorium</taxon>
    </lineage>
</organism>
<evidence type="ECO:0000313" key="1">
    <source>
        <dbReference type="EMBL" id="KAI3792123.1"/>
    </source>
</evidence>
<dbReference type="Proteomes" id="UP001055811">
    <property type="component" value="Linkage Group LG01"/>
</dbReference>
<comment type="caution">
    <text evidence="1">The sequence shown here is derived from an EMBL/GenBank/DDBJ whole genome shotgun (WGS) entry which is preliminary data.</text>
</comment>
<accession>A0ACB9H9X9</accession>
<name>A0ACB9H9X9_CICIN</name>
<gene>
    <name evidence="1" type="ORF">L2E82_05993</name>
</gene>
<reference evidence="1 2" key="2">
    <citation type="journal article" date="2022" name="Mol. Ecol. Resour.">
        <title>The genomes of chicory, endive, great burdock and yacon provide insights into Asteraceae paleo-polyploidization history and plant inulin production.</title>
        <authorList>
            <person name="Fan W."/>
            <person name="Wang S."/>
            <person name="Wang H."/>
            <person name="Wang A."/>
            <person name="Jiang F."/>
            <person name="Liu H."/>
            <person name="Zhao H."/>
            <person name="Xu D."/>
            <person name="Zhang Y."/>
        </authorList>
    </citation>
    <scope>NUCLEOTIDE SEQUENCE [LARGE SCALE GENOMIC DNA]</scope>
    <source>
        <strain evidence="2">cv. Punajuju</strain>
        <tissue evidence="1">Leaves</tissue>
    </source>
</reference>
<sequence length="78" mass="8796">MKDLGLKYKVPVNLYCDNQSAILLSLNPVLHERTKHIEIDVHLVRDKVSEGVIKVVKMLGRFEIIWADGELKAGGLLD</sequence>
<proteinExistence type="predicted"/>
<protein>
    <submittedName>
        <fullName evidence="1">Uncharacterized protein</fullName>
    </submittedName>
</protein>